<evidence type="ECO:0000313" key="2">
    <source>
        <dbReference type="Proteomes" id="UP000003188"/>
    </source>
</evidence>
<comment type="caution">
    <text evidence="1">The sequence shown here is derived from an EMBL/GenBank/DDBJ whole genome shotgun (WGS) entry which is preliminary data.</text>
</comment>
<dbReference type="Proteomes" id="UP000003188">
    <property type="component" value="Unassembled WGS sequence"/>
</dbReference>
<protein>
    <submittedName>
        <fullName evidence="1">Uncharacterized protein</fullName>
    </submittedName>
</protein>
<proteinExistence type="predicted"/>
<evidence type="ECO:0000313" key="1">
    <source>
        <dbReference type="EMBL" id="EDT70228.1"/>
    </source>
</evidence>
<sequence length="300" mass="36007">MYNDDLRYSKQSSNYIDYTKRKEISMYGKGAMFTQDFSFNFSISLRKSRKHKKFYEIKAPDEKLEQLLNFNRVHFLKYDLDNILSSNVKDLLLYGRAYVEKVLCYDSDNNLVGISFYPFHYKNQISIGKKLYYRIKKYNGDIESGIVEHKNLIIFKLKDLGYSKRYFKRKIKRLGELNLPDFDLYSNQNSGFDLLLYNKRQDYKFLKIMKDVYWNGRNYSNEYVSYPYSLYRVMKFDLIRNKFLEYLLKGYNTALKELGEKYGFSGEIVYESKVEEYDSLINDLKNGKKNCKQVSESIFN</sequence>
<reference evidence="1 2" key="1">
    <citation type="submission" date="2008-03" db="EMBL/GenBank/DDBJ databases">
        <authorList>
            <person name="Paulsen I."/>
            <person name="Sebastian Y."/>
        </authorList>
    </citation>
    <scope>NUCLEOTIDE SEQUENCE [LARGE SCALE GENOMIC DNA]</scope>
    <source>
        <strain evidence="2">D str. JGS1721</strain>
    </source>
</reference>
<dbReference type="RefSeq" id="WP_003476330.1">
    <property type="nucleotide sequence ID" value="NZ_ABOO01000062.1"/>
</dbReference>
<dbReference type="EMBL" id="ABOO01000062">
    <property type="protein sequence ID" value="EDT70228.1"/>
    <property type="molecule type" value="Genomic_DNA"/>
</dbReference>
<organism evidence="1 2">
    <name type="scientific">Clostridium perfringens D str. JGS1721</name>
    <dbReference type="NCBI Taxonomy" id="488537"/>
    <lineage>
        <taxon>Bacteria</taxon>
        <taxon>Bacillati</taxon>
        <taxon>Bacillota</taxon>
        <taxon>Clostridia</taxon>
        <taxon>Eubacteriales</taxon>
        <taxon>Clostridiaceae</taxon>
        <taxon>Clostridium</taxon>
    </lineage>
</organism>
<gene>
    <name evidence="1" type="ORF">CJD_A0428</name>
</gene>
<name>B1V7H4_CLOPF</name>
<dbReference type="AlphaFoldDB" id="B1V7H4"/>
<accession>B1V7H4</accession>